<comment type="subcellular location">
    <subcellularLocation>
        <location evidence="1 7">Cell membrane</location>
        <topology evidence="1 7">Multi-pass membrane protein</topology>
    </subcellularLocation>
</comment>
<keyword evidence="5 7" id="KW-1133">Transmembrane helix</keyword>
<evidence type="ECO:0000256" key="1">
    <source>
        <dbReference type="ARBA" id="ARBA00004651"/>
    </source>
</evidence>
<proteinExistence type="inferred from homology"/>
<evidence type="ECO:0000259" key="8">
    <source>
        <dbReference type="PROSITE" id="PS50928"/>
    </source>
</evidence>
<name>A0A542Y836_9MICO</name>
<feature type="transmembrane region" description="Helical" evidence="7">
    <location>
        <begin position="71"/>
        <end position="92"/>
    </location>
</feature>
<feature type="transmembrane region" description="Helical" evidence="7">
    <location>
        <begin position="98"/>
        <end position="117"/>
    </location>
</feature>
<dbReference type="Gene3D" id="1.10.3720.10">
    <property type="entry name" value="MetI-like"/>
    <property type="match status" value="1"/>
</dbReference>
<dbReference type="InterPro" id="IPR000515">
    <property type="entry name" value="MetI-like"/>
</dbReference>
<dbReference type="GO" id="GO:0022857">
    <property type="term" value="F:transmembrane transporter activity"/>
    <property type="evidence" value="ECO:0007669"/>
    <property type="project" value="InterPro"/>
</dbReference>
<dbReference type="Proteomes" id="UP000319094">
    <property type="component" value="Unassembled WGS sequence"/>
</dbReference>
<dbReference type="Pfam" id="PF00528">
    <property type="entry name" value="BPD_transp_1"/>
    <property type="match status" value="1"/>
</dbReference>
<dbReference type="NCBIfam" id="TIGR01726">
    <property type="entry name" value="HEQRo_perm_3TM"/>
    <property type="match status" value="1"/>
</dbReference>
<feature type="transmembrane region" description="Helical" evidence="7">
    <location>
        <begin position="26"/>
        <end position="50"/>
    </location>
</feature>
<keyword evidence="4 7" id="KW-0812">Transmembrane</keyword>
<evidence type="ECO:0000256" key="7">
    <source>
        <dbReference type="RuleBase" id="RU363032"/>
    </source>
</evidence>
<dbReference type="PANTHER" id="PTHR30614:SF46">
    <property type="entry name" value="ABC TRANSPORTER MEMBRANE SPANNING PERMEASE-GLUTAMINE TRANSPORT"/>
    <property type="match status" value="1"/>
</dbReference>
<dbReference type="InterPro" id="IPR035906">
    <property type="entry name" value="MetI-like_sf"/>
</dbReference>
<organism evidence="9 10">
    <name type="scientific">Leucobacter komagatae</name>
    <dbReference type="NCBI Taxonomy" id="55969"/>
    <lineage>
        <taxon>Bacteria</taxon>
        <taxon>Bacillati</taxon>
        <taxon>Actinomycetota</taxon>
        <taxon>Actinomycetes</taxon>
        <taxon>Micrococcales</taxon>
        <taxon>Microbacteriaceae</taxon>
        <taxon>Leucobacter</taxon>
    </lineage>
</organism>
<evidence type="ECO:0000313" key="9">
    <source>
        <dbReference type="EMBL" id="TQL44252.1"/>
    </source>
</evidence>
<comment type="caution">
    <text evidence="9">The sequence shown here is derived from an EMBL/GenBank/DDBJ whole genome shotgun (WGS) entry which is preliminary data.</text>
</comment>
<dbReference type="AlphaFoldDB" id="A0A542Y836"/>
<keyword evidence="6 7" id="KW-0472">Membrane</keyword>
<evidence type="ECO:0000256" key="3">
    <source>
        <dbReference type="ARBA" id="ARBA00022475"/>
    </source>
</evidence>
<keyword evidence="3" id="KW-1003">Cell membrane</keyword>
<dbReference type="InterPro" id="IPR010065">
    <property type="entry name" value="AA_ABC_transptr_permease_3TM"/>
</dbReference>
<dbReference type="PROSITE" id="PS50928">
    <property type="entry name" value="ABC_TM1"/>
    <property type="match status" value="1"/>
</dbReference>
<comment type="similarity">
    <text evidence="7">Belongs to the binding-protein-dependent transport system permease family.</text>
</comment>
<evidence type="ECO:0000256" key="2">
    <source>
        <dbReference type="ARBA" id="ARBA00022448"/>
    </source>
</evidence>
<evidence type="ECO:0000256" key="6">
    <source>
        <dbReference type="ARBA" id="ARBA00023136"/>
    </source>
</evidence>
<dbReference type="OrthoDB" id="9814902at2"/>
<evidence type="ECO:0000256" key="5">
    <source>
        <dbReference type="ARBA" id="ARBA00022989"/>
    </source>
</evidence>
<dbReference type="GO" id="GO:0043190">
    <property type="term" value="C:ATP-binding cassette (ABC) transporter complex"/>
    <property type="evidence" value="ECO:0007669"/>
    <property type="project" value="InterPro"/>
</dbReference>
<dbReference type="GO" id="GO:0006865">
    <property type="term" value="P:amino acid transport"/>
    <property type="evidence" value="ECO:0007669"/>
    <property type="project" value="TreeGrafter"/>
</dbReference>
<dbReference type="PANTHER" id="PTHR30614">
    <property type="entry name" value="MEMBRANE COMPONENT OF AMINO ACID ABC TRANSPORTER"/>
    <property type="match status" value="1"/>
</dbReference>
<keyword evidence="10" id="KW-1185">Reference proteome</keyword>
<dbReference type="EMBL" id="VFON01000001">
    <property type="protein sequence ID" value="TQL44252.1"/>
    <property type="molecule type" value="Genomic_DNA"/>
</dbReference>
<feature type="domain" description="ABC transmembrane type-1" evidence="8">
    <location>
        <begin position="26"/>
        <end position="220"/>
    </location>
</feature>
<dbReference type="CDD" id="cd06261">
    <property type="entry name" value="TM_PBP2"/>
    <property type="match status" value="1"/>
</dbReference>
<evidence type="ECO:0000313" key="10">
    <source>
        <dbReference type="Proteomes" id="UP000319094"/>
    </source>
</evidence>
<evidence type="ECO:0000256" key="4">
    <source>
        <dbReference type="ARBA" id="ARBA00022692"/>
    </source>
</evidence>
<feature type="transmembrane region" description="Helical" evidence="7">
    <location>
        <begin position="159"/>
        <end position="179"/>
    </location>
</feature>
<reference evidence="9 10" key="1">
    <citation type="submission" date="2019-06" db="EMBL/GenBank/DDBJ databases">
        <title>Sequencing the genomes of 1000 actinobacteria strains.</title>
        <authorList>
            <person name="Klenk H.-P."/>
        </authorList>
    </citation>
    <scope>NUCLEOTIDE SEQUENCE [LARGE SCALE GENOMIC DNA]</scope>
    <source>
        <strain evidence="9 10">DSM 8803</strain>
    </source>
</reference>
<protein>
    <submittedName>
        <fullName evidence="9">Polar amino acid transport system permease protein</fullName>
    </submittedName>
</protein>
<keyword evidence="2 7" id="KW-0813">Transport</keyword>
<dbReference type="SUPFAM" id="SSF161098">
    <property type="entry name" value="MetI-like"/>
    <property type="match status" value="1"/>
</dbReference>
<sequence length="257" mass="27652">MNDFIDSFFNSEVIFTALPAILSYGLWNTLVLALTSTAIGVVIGLVLAVFGVSRSWILRAIARVYTDVLRGLPAILTILLVGLSLAAPLRGITGGNPYFLAILALSLIAGAYIGEIFRGGILAIDKGQMEASRALGMSYGASMRLVVVPQAARQVLPSLVNQFISIVKDTSLVYILGLITTQRDLFRVGQDTAVQTGNLSPLVLAGLFYLVITVPLTHLVNFIDNRLRNGKPAKKVLDPEQDLKTAVVDITGEERAR</sequence>
<accession>A0A542Y836</accession>
<gene>
    <name evidence="9" type="ORF">FB468_2303</name>
</gene>
<feature type="transmembrane region" description="Helical" evidence="7">
    <location>
        <begin position="199"/>
        <end position="223"/>
    </location>
</feature>
<dbReference type="InterPro" id="IPR043429">
    <property type="entry name" value="ArtM/GltK/GlnP/TcyL/YhdX-like"/>
</dbReference>